<evidence type="ECO:0000313" key="1">
    <source>
        <dbReference type="EMBL" id="CAE0822097.1"/>
    </source>
</evidence>
<reference evidence="1" key="1">
    <citation type="submission" date="2021-01" db="EMBL/GenBank/DDBJ databases">
        <authorList>
            <person name="Corre E."/>
            <person name="Pelletier E."/>
            <person name="Niang G."/>
            <person name="Scheremetjew M."/>
            <person name="Finn R."/>
            <person name="Kale V."/>
            <person name="Holt S."/>
            <person name="Cochrane G."/>
            <person name="Meng A."/>
            <person name="Brown T."/>
            <person name="Cohen L."/>
        </authorList>
    </citation>
    <scope>NUCLEOTIDE SEQUENCE</scope>
    <source>
        <strain evidence="1">CCMP1594</strain>
    </source>
</reference>
<protein>
    <submittedName>
        <fullName evidence="1">Uncharacterized protein</fullName>
    </submittedName>
</protein>
<organism evidence="1">
    <name type="scientific">Eutreptiella gymnastica</name>
    <dbReference type="NCBI Taxonomy" id="73025"/>
    <lineage>
        <taxon>Eukaryota</taxon>
        <taxon>Discoba</taxon>
        <taxon>Euglenozoa</taxon>
        <taxon>Euglenida</taxon>
        <taxon>Spirocuta</taxon>
        <taxon>Euglenophyceae</taxon>
        <taxon>Eutreptiales</taxon>
        <taxon>Eutreptiaceae</taxon>
        <taxon>Eutreptiella</taxon>
    </lineage>
</organism>
<gene>
    <name evidence="1" type="ORF">EGYM00163_LOCUS33297</name>
</gene>
<dbReference type="EMBL" id="HBJA01096201">
    <property type="protein sequence ID" value="CAE0822097.1"/>
    <property type="molecule type" value="Transcribed_RNA"/>
</dbReference>
<sequence length="166" mass="18120">MAWVVGPLTGFAGVPQMGLTPLFPLLAQPSPTRDGGQGWGLEHQGVTSRVEALGRRRTPLSVFVSLRQSNCELLKYPPVYFSAPDGPCTQRLWCAMDTSCQEFLRKLYSKIMSLCVLCMHCAHTPPTNTKVLSSTCLALTSAQAAAEMLSPQPRDRRVKLATQDLG</sequence>
<dbReference type="AlphaFoldDB" id="A0A7S4G1C6"/>
<accession>A0A7S4G1C6</accession>
<name>A0A7S4G1C6_9EUGL</name>
<proteinExistence type="predicted"/>